<accession>A0A226D545</accession>
<feature type="compositionally biased region" description="Basic and acidic residues" evidence="1">
    <location>
        <begin position="156"/>
        <end position="182"/>
    </location>
</feature>
<evidence type="ECO:0000256" key="1">
    <source>
        <dbReference type="SAM" id="MobiDB-lite"/>
    </source>
</evidence>
<feature type="region of interest" description="Disordered" evidence="1">
    <location>
        <begin position="110"/>
        <end position="186"/>
    </location>
</feature>
<dbReference type="EMBL" id="LNIX01000032">
    <property type="protein sequence ID" value="OXA40672.1"/>
    <property type="molecule type" value="Genomic_DNA"/>
</dbReference>
<protein>
    <submittedName>
        <fullName evidence="2">Uncharacterized protein</fullName>
    </submittedName>
</protein>
<name>A0A226D545_FOLCA</name>
<sequence length="358" mass="41371">MLTRIYIRWPTDVKVHSIRDQSGHEFELLFVPEDDPDSSPSLVVRRLLVPKGFDVNNIFLEDRSWISDKAQVVSHEDFEHMNEEGFEGTCRIESQKYMRMFNDEYSQIKLEKDKDEDSESEDDTEKPLNKKGKSYAKDQKTRNKTNCLEGNNAFKSLERLEVHPKQGQEKEQPSDTPVRKDTVNNTNAQPTSFLKVCHVIYSKKGAVPCNLCTFVASGFSNLTTHKMRRHIALDISQMTDGAMRLVNPYNYDYERRLRGEDPLDPSSSNFKTKCDNTMKWINKKYRMRQLDRKPVCEYFAASLGPNNDGNSDPFEFAFSGDPGVRHEIQIQLEAKTKLYGERILMLFKLPGTSADEKN</sequence>
<dbReference type="Proteomes" id="UP000198287">
    <property type="component" value="Unassembled WGS sequence"/>
</dbReference>
<gene>
    <name evidence="2" type="ORF">Fcan01_24578</name>
</gene>
<organism evidence="2 3">
    <name type="scientific">Folsomia candida</name>
    <name type="common">Springtail</name>
    <dbReference type="NCBI Taxonomy" id="158441"/>
    <lineage>
        <taxon>Eukaryota</taxon>
        <taxon>Metazoa</taxon>
        <taxon>Ecdysozoa</taxon>
        <taxon>Arthropoda</taxon>
        <taxon>Hexapoda</taxon>
        <taxon>Collembola</taxon>
        <taxon>Entomobryomorpha</taxon>
        <taxon>Isotomoidea</taxon>
        <taxon>Isotomidae</taxon>
        <taxon>Proisotominae</taxon>
        <taxon>Folsomia</taxon>
    </lineage>
</organism>
<dbReference type="AlphaFoldDB" id="A0A226D545"/>
<comment type="caution">
    <text evidence="2">The sequence shown here is derived from an EMBL/GenBank/DDBJ whole genome shotgun (WGS) entry which is preliminary data.</text>
</comment>
<evidence type="ECO:0000313" key="2">
    <source>
        <dbReference type="EMBL" id="OXA40672.1"/>
    </source>
</evidence>
<proteinExistence type="predicted"/>
<evidence type="ECO:0000313" key="3">
    <source>
        <dbReference type="Proteomes" id="UP000198287"/>
    </source>
</evidence>
<reference evidence="2 3" key="1">
    <citation type="submission" date="2015-12" db="EMBL/GenBank/DDBJ databases">
        <title>The genome of Folsomia candida.</title>
        <authorList>
            <person name="Faddeeva A."/>
            <person name="Derks M.F."/>
            <person name="Anvar Y."/>
            <person name="Smit S."/>
            <person name="Van Straalen N."/>
            <person name="Roelofs D."/>
        </authorList>
    </citation>
    <scope>NUCLEOTIDE SEQUENCE [LARGE SCALE GENOMIC DNA]</scope>
    <source>
        <strain evidence="2 3">VU population</strain>
        <tissue evidence="2">Whole body</tissue>
    </source>
</reference>
<keyword evidence="3" id="KW-1185">Reference proteome</keyword>